<keyword evidence="4" id="KW-1185">Reference proteome</keyword>
<keyword evidence="2" id="KW-0812">Transmembrane</keyword>
<proteinExistence type="predicted"/>
<feature type="compositionally biased region" description="Basic and acidic residues" evidence="1">
    <location>
        <begin position="90"/>
        <end position="111"/>
    </location>
</feature>
<keyword evidence="2" id="KW-1133">Transmembrane helix</keyword>
<dbReference type="AlphaFoldDB" id="A0A8J2KQ17"/>
<evidence type="ECO:0000313" key="3">
    <source>
        <dbReference type="EMBL" id="CAG7820958.1"/>
    </source>
</evidence>
<dbReference type="Proteomes" id="UP000708208">
    <property type="component" value="Unassembled WGS sequence"/>
</dbReference>
<keyword evidence="2" id="KW-0472">Membrane</keyword>
<evidence type="ECO:0000256" key="2">
    <source>
        <dbReference type="SAM" id="Phobius"/>
    </source>
</evidence>
<gene>
    <name evidence="3" type="ORF">AFUS01_LOCUS31325</name>
</gene>
<sequence length="111" mass="12473">MGESIFHGFGSALCGGMNVANVVFYGIPQQKLKNGFGKRLNTDGTTNAFENQGLSPLARELSELKNWNKNRKILEMFPRKDEGALPGWQRLEEAKKRDEIGLKPEKKNHEA</sequence>
<reference evidence="3" key="1">
    <citation type="submission" date="2021-06" db="EMBL/GenBank/DDBJ databases">
        <authorList>
            <person name="Hodson N. C."/>
            <person name="Mongue J. A."/>
            <person name="Jaron S. K."/>
        </authorList>
    </citation>
    <scope>NUCLEOTIDE SEQUENCE</scope>
</reference>
<feature type="transmembrane region" description="Helical" evidence="2">
    <location>
        <begin position="6"/>
        <end position="27"/>
    </location>
</feature>
<comment type="caution">
    <text evidence="3">The sequence shown here is derived from an EMBL/GenBank/DDBJ whole genome shotgun (WGS) entry which is preliminary data.</text>
</comment>
<evidence type="ECO:0000313" key="4">
    <source>
        <dbReference type="Proteomes" id="UP000708208"/>
    </source>
</evidence>
<dbReference type="EMBL" id="CAJVCH010495731">
    <property type="protein sequence ID" value="CAG7820958.1"/>
    <property type="molecule type" value="Genomic_DNA"/>
</dbReference>
<feature type="region of interest" description="Disordered" evidence="1">
    <location>
        <begin position="85"/>
        <end position="111"/>
    </location>
</feature>
<name>A0A8J2KQ17_9HEXA</name>
<organism evidence="3 4">
    <name type="scientific">Allacma fusca</name>
    <dbReference type="NCBI Taxonomy" id="39272"/>
    <lineage>
        <taxon>Eukaryota</taxon>
        <taxon>Metazoa</taxon>
        <taxon>Ecdysozoa</taxon>
        <taxon>Arthropoda</taxon>
        <taxon>Hexapoda</taxon>
        <taxon>Collembola</taxon>
        <taxon>Symphypleona</taxon>
        <taxon>Sminthuridae</taxon>
        <taxon>Allacma</taxon>
    </lineage>
</organism>
<protein>
    <submittedName>
        <fullName evidence="3">Uncharacterized protein</fullName>
    </submittedName>
</protein>
<evidence type="ECO:0000256" key="1">
    <source>
        <dbReference type="SAM" id="MobiDB-lite"/>
    </source>
</evidence>
<accession>A0A8J2KQ17</accession>